<dbReference type="InterPro" id="IPR002477">
    <property type="entry name" value="Peptidoglycan-bd-like"/>
</dbReference>
<keyword evidence="5" id="KW-1185">Reference proteome</keyword>
<name>A0A1H6QQ79_9GAMM</name>
<dbReference type="Proteomes" id="UP000199420">
    <property type="component" value="Unassembled WGS sequence"/>
</dbReference>
<feature type="region of interest" description="Disordered" evidence="1">
    <location>
        <begin position="483"/>
        <end position="513"/>
    </location>
</feature>
<dbReference type="Pfam" id="PF01471">
    <property type="entry name" value="PG_binding_1"/>
    <property type="match status" value="1"/>
</dbReference>
<dbReference type="SUPFAM" id="SSF47090">
    <property type="entry name" value="PGBD-like"/>
    <property type="match status" value="1"/>
</dbReference>
<accession>A0A1H6QQ79</accession>
<gene>
    <name evidence="4" type="ORF">SAMN04487997_0681</name>
</gene>
<evidence type="ECO:0000256" key="1">
    <source>
        <dbReference type="SAM" id="MobiDB-lite"/>
    </source>
</evidence>
<sequence>MSSLDTHDIDAVAGAIYFIVGRGTEGGASSYQLSVAGITAHGPHSNWGDSHEVVANSGYSIGTIQVDLGQRGEWPLGATQSAPAKRGQTTYVDGLIAEASKYAQDHDLKFPSDKVRLRAELLTHGNGERGRGTLAFLEPDTRDSFNAWAASEGGERWIHQNIDYPQIRNVTKVAMEMLAADGQNIHEDRRLEAIAILAKTANQMPGKLAEFRQVLRSGGDYDDVLAKADDIKRHHRHYAAPEAAVLAGRYGHAYDNPAIAAALDRAQVKVATAGFNPSAASTDSDFRKALRAIGRDGQGRVLRQGSRGDQVTQLQASLAKLGITDARGLALHPDGAFGPSTQAAVETFQRAHGLKPDGLVGPETLGVLHEATRQRVTTLADVGHPGNPMFRQALERVHVIDAQHGRAPDAFSRNLAGSLATAAYVQGLARIDHVILGGGGGGGGGGERAFAIEGDPRSPLKQIACVDVTQAIARPLEQSSAEFLALSRQENPHHPQEDQLQPSLVQSPVEAHR</sequence>
<evidence type="ECO:0000259" key="3">
    <source>
        <dbReference type="Pfam" id="PF20410"/>
    </source>
</evidence>
<feature type="domain" description="Peptidoglycan binding-like" evidence="2">
    <location>
        <begin position="307"/>
        <end position="368"/>
    </location>
</feature>
<dbReference type="STRING" id="529704.SAMN02927913_0597"/>
<reference evidence="4 5" key="1">
    <citation type="submission" date="2016-10" db="EMBL/GenBank/DDBJ databases">
        <authorList>
            <person name="de Groot N.N."/>
        </authorList>
    </citation>
    <scope>NUCLEOTIDE SEQUENCE [LARGE SCALE GENOMIC DNA]</scope>
    <source>
        <strain evidence="4 5">DSM 26515</strain>
    </source>
</reference>
<dbReference type="Pfam" id="PF20410">
    <property type="entry name" value="X-Tfes_XVIPCD"/>
    <property type="match status" value="1"/>
</dbReference>
<dbReference type="RefSeq" id="WP_091333427.1">
    <property type="nucleotide sequence ID" value="NZ_FNYC01000001.1"/>
</dbReference>
<dbReference type="Gene3D" id="1.10.101.10">
    <property type="entry name" value="PGBD-like superfamily/PGBD"/>
    <property type="match status" value="1"/>
</dbReference>
<evidence type="ECO:0000313" key="5">
    <source>
        <dbReference type="Proteomes" id="UP000199420"/>
    </source>
</evidence>
<organism evidence="4 5">
    <name type="scientific">Frateuria terrea</name>
    <dbReference type="NCBI Taxonomy" id="529704"/>
    <lineage>
        <taxon>Bacteria</taxon>
        <taxon>Pseudomonadati</taxon>
        <taxon>Pseudomonadota</taxon>
        <taxon>Gammaproteobacteria</taxon>
        <taxon>Lysobacterales</taxon>
        <taxon>Rhodanobacteraceae</taxon>
        <taxon>Frateuria</taxon>
    </lineage>
</organism>
<dbReference type="InterPro" id="IPR046519">
    <property type="entry name" value="X-Tfes_XVIPCD"/>
</dbReference>
<dbReference type="EMBL" id="FNYC01000001">
    <property type="protein sequence ID" value="SEI44166.1"/>
    <property type="molecule type" value="Genomic_DNA"/>
</dbReference>
<dbReference type="OrthoDB" id="5939551at2"/>
<feature type="domain" description="X-Tfes XVIPCD" evidence="3">
    <location>
        <begin position="381"/>
        <end position="482"/>
    </location>
</feature>
<evidence type="ECO:0000259" key="2">
    <source>
        <dbReference type="Pfam" id="PF01471"/>
    </source>
</evidence>
<dbReference type="InterPro" id="IPR036365">
    <property type="entry name" value="PGBD-like_sf"/>
</dbReference>
<protein>
    <submittedName>
        <fullName evidence="4">Putative peptidoglycan binding domain-containing protein</fullName>
    </submittedName>
</protein>
<dbReference type="InterPro" id="IPR036366">
    <property type="entry name" value="PGBDSf"/>
</dbReference>
<proteinExistence type="predicted"/>
<evidence type="ECO:0000313" key="4">
    <source>
        <dbReference type="EMBL" id="SEI44166.1"/>
    </source>
</evidence>
<dbReference type="AlphaFoldDB" id="A0A1H6QQ79"/>